<dbReference type="HAMAP" id="MF_01430">
    <property type="entry name" value="OM_assembly_BamA"/>
    <property type="match status" value="1"/>
</dbReference>
<feature type="domain" description="POTRA" evidence="10">
    <location>
        <begin position="322"/>
        <end position="395"/>
    </location>
</feature>
<dbReference type="AlphaFoldDB" id="A0A9J6PIA7"/>
<feature type="domain" description="POTRA" evidence="10">
    <location>
        <begin position="69"/>
        <end position="146"/>
    </location>
</feature>
<dbReference type="PANTHER" id="PTHR12815">
    <property type="entry name" value="SORTING AND ASSEMBLY MACHINERY SAMM50 PROTEIN FAMILY MEMBER"/>
    <property type="match status" value="1"/>
</dbReference>
<comment type="subcellular location">
    <subcellularLocation>
        <location evidence="8">Cell outer membrane</location>
    </subcellularLocation>
    <subcellularLocation>
        <location evidence="1">Membrane</location>
    </subcellularLocation>
</comment>
<evidence type="ECO:0000256" key="2">
    <source>
        <dbReference type="ARBA" id="ARBA00022452"/>
    </source>
</evidence>
<evidence type="ECO:0000313" key="11">
    <source>
        <dbReference type="EMBL" id="MCP1335818.1"/>
    </source>
</evidence>
<evidence type="ECO:0000256" key="9">
    <source>
        <dbReference type="NCBIfam" id="TIGR03303"/>
    </source>
</evidence>
<evidence type="ECO:0000256" key="1">
    <source>
        <dbReference type="ARBA" id="ARBA00004370"/>
    </source>
</evidence>
<feature type="domain" description="POTRA" evidence="10">
    <location>
        <begin position="240"/>
        <end position="319"/>
    </location>
</feature>
<evidence type="ECO:0000256" key="7">
    <source>
        <dbReference type="ARBA" id="ARBA00023237"/>
    </source>
</evidence>
<dbReference type="GO" id="GO:0051205">
    <property type="term" value="P:protein insertion into membrane"/>
    <property type="evidence" value="ECO:0007669"/>
    <property type="project" value="UniProtKB-UniRule"/>
</dbReference>
<dbReference type="InterPro" id="IPR039910">
    <property type="entry name" value="D15-like"/>
</dbReference>
<feature type="domain" description="POTRA" evidence="10">
    <location>
        <begin position="1"/>
        <end position="68"/>
    </location>
</feature>
<comment type="function">
    <text evidence="8">Part of the outer membrane protein assembly complex, which is involved in assembly and insertion of beta-barrel proteins into the outer membrane.</text>
</comment>
<protein>
    <recommendedName>
        <fullName evidence="8 9">Outer membrane protein assembly factor BamA</fullName>
    </recommendedName>
</protein>
<keyword evidence="5 8" id="KW-0677">Repeat</keyword>
<keyword evidence="4 8" id="KW-0732">Signal</keyword>
<evidence type="ECO:0000256" key="6">
    <source>
        <dbReference type="ARBA" id="ARBA00023136"/>
    </source>
</evidence>
<name>A0A9J6PIA7_9PROT</name>
<dbReference type="InterPro" id="IPR034746">
    <property type="entry name" value="POTRA"/>
</dbReference>
<dbReference type="NCBIfam" id="TIGR03303">
    <property type="entry name" value="OM_YaeT"/>
    <property type="match status" value="1"/>
</dbReference>
<dbReference type="Pfam" id="PF07244">
    <property type="entry name" value="POTRA"/>
    <property type="match status" value="5"/>
</dbReference>
<dbReference type="PANTHER" id="PTHR12815:SF23">
    <property type="entry name" value="OUTER MEMBRANE PROTEIN ASSEMBLY FACTOR BAMA"/>
    <property type="match status" value="1"/>
</dbReference>
<dbReference type="Gene3D" id="2.40.160.50">
    <property type="entry name" value="membrane protein fhac: a member of the omp85/tpsb transporter family"/>
    <property type="match status" value="1"/>
</dbReference>
<keyword evidence="12" id="KW-1185">Reference proteome</keyword>
<reference evidence="11" key="1">
    <citation type="submission" date="2022-06" db="EMBL/GenBank/DDBJ databases">
        <title>Isolation and Genomics of Futiania mangrovii gen. nov., sp. nov., a Rare and Metabolically-versatile member in the Class Alphaproteobacteria.</title>
        <authorList>
            <person name="Liu L."/>
            <person name="Huang W.-C."/>
            <person name="Pan J."/>
            <person name="Li J."/>
            <person name="Huang Y."/>
            <person name="Du H."/>
            <person name="Liu Y."/>
            <person name="Li M."/>
        </authorList>
    </citation>
    <scope>NUCLEOTIDE SEQUENCE</scope>
    <source>
        <strain evidence="11">FT118</strain>
    </source>
</reference>
<gene>
    <name evidence="8 11" type="primary">bamA</name>
    <name evidence="11" type="ORF">NJQ99_05295</name>
</gene>
<comment type="caution">
    <text evidence="11">The sequence shown here is derived from an EMBL/GenBank/DDBJ whole genome shotgun (WGS) entry which is preliminary data.</text>
</comment>
<keyword evidence="7 8" id="KW-0998">Cell outer membrane</keyword>
<keyword evidence="6 8" id="KW-0472">Membrane</keyword>
<keyword evidence="2 8" id="KW-1134">Transmembrane beta strand</keyword>
<dbReference type="InterPro" id="IPR000184">
    <property type="entry name" value="Bac_surfAg_D15"/>
</dbReference>
<dbReference type="EMBL" id="JAMZFT010000001">
    <property type="protein sequence ID" value="MCP1335818.1"/>
    <property type="molecule type" value="Genomic_DNA"/>
</dbReference>
<evidence type="ECO:0000256" key="5">
    <source>
        <dbReference type="ARBA" id="ARBA00022737"/>
    </source>
</evidence>
<comment type="similarity">
    <text evidence="8">Belongs to the BamA family.</text>
</comment>
<dbReference type="PROSITE" id="PS51779">
    <property type="entry name" value="POTRA"/>
    <property type="match status" value="4"/>
</dbReference>
<keyword evidence="3 8" id="KW-0812">Transmembrane</keyword>
<dbReference type="GO" id="GO:0043165">
    <property type="term" value="P:Gram-negative-bacterium-type cell outer membrane assembly"/>
    <property type="evidence" value="ECO:0007669"/>
    <property type="project" value="UniProtKB-UniRule"/>
</dbReference>
<dbReference type="PIRSF" id="PIRSF006076">
    <property type="entry name" value="OM_assembly_OMP85"/>
    <property type="match status" value="1"/>
</dbReference>
<sequence length="746" mass="83287">MTLERIEVTGNQRIEEATVRSYMAISPGDPITPSRIDQSLKTLFNTGLFADVSIRQDGSALIVSLVENPIVNRVAFEGNDALDDDELRVETQLRPRVVFTRAKAQADVQRLLELYRANGRFAADIEPKIIQQDQNRVDVVFEISEGALTGIRRIAFVGNRAFSDSTLRGEIATSESAWWKILSSTDTYDPDRLAFDREQLRRFYLSEGYADFQVISAVAELAEDQKDFFITFTVEEGEQYQFGEVSVSSEIVDVDAQELQGRLRFATGDTYDASAVDKAVDAITVTLQERGYAFAEVRPRVRKNADARTIDLVIEVREGPRVYVERIDIIGNLRTLDRVIRREFRLAEGDAFNRTLLDDARKNLRALDFFSSVKIDEQPGSLPDRANVRVEVEEKSTGELSFGLGFSSTDSFLGDIALTERNLLGRGQFLRLRASLSGTQQQYEIRFREPKVFDRDLSAGFDLFRVETDYQSESSFDQKSTGFALQAGFPLSDNWRLSPRYRLSLDEIFNVPVSASAIIRDSEGEYLNSSLGFELTYDILNDPIDPTGGFRFSLEQDFSGLGGDVRMVKSRASAVYFREVLDDVVASIGFEGGAIYPFGGYDPRTTDRFFIGGSDFLGFDRSGLGPRDTASVRRDALGANYYAVVRSEVEFPLGGLSEIGFRGSVYMDAGTAFGIDEEDVIGVDPTTGQIGVLSNIEDDASLRLSVGFGLGWASPIGPIRFNFSQALIKEDYDKTEFFRFSAGTRF</sequence>
<dbReference type="Proteomes" id="UP001055804">
    <property type="component" value="Unassembled WGS sequence"/>
</dbReference>
<organism evidence="11 12">
    <name type="scientific">Futiania mangrovi</name>
    <dbReference type="NCBI Taxonomy" id="2959716"/>
    <lineage>
        <taxon>Bacteria</taxon>
        <taxon>Pseudomonadati</taxon>
        <taxon>Pseudomonadota</taxon>
        <taxon>Alphaproteobacteria</taxon>
        <taxon>Futianiales</taxon>
        <taxon>Futianiaceae</taxon>
        <taxon>Futiania</taxon>
    </lineage>
</organism>
<accession>A0A9J6PIA7</accession>
<evidence type="ECO:0000256" key="3">
    <source>
        <dbReference type="ARBA" id="ARBA00022692"/>
    </source>
</evidence>
<dbReference type="InterPro" id="IPR010827">
    <property type="entry name" value="BamA/TamA_POTRA"/>
</dbReference>
<dbReference type="GO" id="GO:0009279">
    <property type="term" value="C:cell outer membrane"/>
    <property type="evidence" value="ECO:0007669"/>
    <property type="project" value="UniProtKB-SubCell"/>
</dbReference>
<evidence type="ECO:0000256" key="4">
    <source>
        <dbReference type="ARBA" id="ARBA00022729"/>
    </source>
</evidence>
<evidence type="ECO:0000256" key="8">
    <source>
        <dbReference type="HAMAP-Rule" id="MF_01430"/>
    </source>
</evidence>
<evidence type="ECO:0000259" key="10">
    <source>
        <dbReference type="PROSITE" id="PS51779"/>
    </source>
</evidence>
<dbReference type="RefSeq" id="WP_269331748.1">
    <property type="nucleotide sequence ID" value="NZ_JAMZFT010000001.1"/>
</dbReference>
<evidence type="ECO:0000313" key="12">
    <source>
        <dbReference type="Proteomes" id="UP001055804"/>
    </source>
</evidence>
<dbReference type="Gene3D" id="3.10.20.310">
    <property type="entry name" value="membrane protein fhac"/>
    <property type="match status" value="5"/>
</dbReference>
<comment type="subunit">
    <text evidence="8">Part of the Bam complex.</text>
</comment>
<dbReference type="InterPro" id="IPR023707">
    <property type="entry name" value="OM_assembly_BamA"/>
</dbReference>
<proteinExistence type="inferred from homology"/>
<dbReference type="Pfam" id="PF01103">
    <property type="entry name" value="Omp85"/>
    <property type="match status" value="1"/>
</dbReference>